<evidence type="ECO:0000256" key="7">
    <source>
        <dbReference type="ARBA" id="ARBA00023136"/>
    </source>
</evidence>
<evidence type="ECO:0000256" key="2">
    <source>
        <dbReference type="ARBA" id="ARBA00022676"/>
    </source>
</evidence>
<protein>
    <submittedName>
        <fullName evidence="10">Glycosyl transferase family 2</fullName>
    </submittedName>
</protein>
<dbReference type="Gene3D" id="3.90.550.10">
    <property type="entry name" value="Spore Coat Polysaccharide Biosynthesis Protein SpsA, Chain A"/>
    <property type="match status" value="1"/>
</dbReference>
<proteinExistence type="predicted"/>
<keyword evidence="2" id="KW-0328">Glycosyltransferase</keyword>
<comment type="caution">
    <text evidence="10">The sequence shown here is derived from an EMBL/GenBank/DDBJ whole genome shotgun (WGS) entry which is preliminary data.</text>
</comment>
<evidence type="ECO:0000256" key="3">
    <source>
        <dbReference type="ARBA" id="ARBA00022679"/>
    </source>
</evidence>
<evidence type="ECO:0000256" key="4">
    <source>
        <dbReference type="ARBA" id="ARBA00022692"/>
    </source>
</evidence>
<evidence type="ECO:0000313" key="11">
    <source>
        <dbReference type="Proteomes" id="UP000178606"/>
    </source>
</evidence>
<dbReference type="CDD" id="cd06437">
    <property type="entry name" value="CESA_CaSu_A2"/>
    <property type="match status" value="1"/>
</dbReference>
<dbReference type="GO" id="GO:0071555">
    <property type="term" value="P:cell wall organization"/>
    <property type="evidence" value="ECO:0007669"/>
    <property type="project" value="UniProtKB-KW"/>
</dbReference>
<dbReference type="FunFam" id="3.90.550.10:FF:000057">
    <property type="entry name" value="Glycosyltransferase-like protein, family 2"/>
    <property type="match status" value="1"/>
</dbReference>
<evidence type="ECO:0000256" key="1">
    <source>
        <dbReference type="ARBA" id="ARBA00004653"/>
    </source>
</evidence>
<keyword evidence="8" id="KW-0961">Cell wall biogenesis/degradation</keyword>
<name>A0A1F6D0G0_HANXR</name>
<dbReference type="AlphaFoldDB" id="A0A1F6D0G0"/>
<keyword evidence="3 10" id="KW-0808">Transferase</keyword>
<evidence type="ECO:0000256" key="5">
    <source>
        <dbReference type="ARBA" id="ARBA00022989"/>
    </source>
</evidence>
<dbReference type="GO" id="GO:0016757">
    <property type="term" value="F:glycosyltransferase activity"/>
    <property type="evidence" value="ECO:0007669"/>
    <property type="project" value="UniProtKB-KW"/>
</dbReference>
<organism evidence="10 11">
    <name type="scientific">Handelsmanbacteria sp. (strain RIFCSPLOWO2_12_FULL_64_10)</name>
    <dbReference type="NCBI Taxonomy" id="1817868"/>
    <lineage>
        <taxon>Bacteria</taxon>
        <taxon>Candidatus Handelsmaniibacteriota</taxon>
    </lineage>
</organism>
<keyword evidence="7 9" id="KW-0472">Membrane</keyword>
<dbReference type="PANTHER" id="PTHR32044:SF80">
    <property type="entry name" value="XYLOGLUCAN GLYCOSYLTRANSFERASE 2-RELATED"/>
    <property type="match status" value="1"/>
</dbReference>
<dbReference type="Pfam" id="PF13641">
    <property type="entry name" value="Glyco_tranf_2_3"/>
    <property type="match status" value="1"/>
</dbReference>
<evidence type="ECO:0000256" key="8">
    <source>
        <dbReference type="ARBA" id="ARBA00023316"/>
    </source>
</evidence>
<gene>
    <name evidence="10" type="ORF">A3F84_21815</name>
</gene>
<evidence type="ECO:0000313" key="10">
    <source>
        <dbReference type="EMBL" id="OGG54800.1"/>
    </source>
</evidence>
<dbReference type="Proteomes" id="UP000178606">
    <property type="component" value="Unassembled WGS sequence"/>
</dbReference>
<dbReference type="SUPFAM" id="SSF53448">
    <property type="entry name" value="Nucleotide-diphospho-sugar transferases"/>
    <property type="match status" value="1"/>
</dbReference>
<accession>A0A1F6D0G0</accession>
<sequence>MAWWQSTLLILYCIVLGLLLIYGAHRGFIVHLYYRNRHRTPEPPAPPDVWPTVTVQLPVYNERYVVERLIRSVAAMDYPRDRLDIQILDDSTDDTAQIAETCVEALRREGYRVFHVRRGSREGFKAGALAEGLKTAGGEFIAVFDADFVPPEGLLRRVIPHFGDPGVGMAQVRWGHVNRDYSLLTKVQAIFLDGHFVMEHGARSRSGLFFNFNGTAGVWRRRCIEEAGGWQGDTLTEDLDLSYRAQLCGWRFVFLPDVVAPAEIPVDVNAWKTQQHRWAKGSIQTARKLLPRVLKSDLPLRVKAESFFHLTGNFSYLLMALMAVLIFPAILARAHMGWYRVLLVDLPLFSMATFAVSSFYVCSQREISPAWRSQIKYLPCLMSIGMGISLNNARAVIEALWGHRTEFYRTPKYRIERPGDTWRGKRYRIGRTWMPLVELLLCGYFTCLIGFCLRQGIYFPIPFLLMFGFGFLYVGTTSIRQSQKKGEG</sequence>
<dbReference type="InterPro" id="IPR029044">
    <property type="entry name" value="Nucleotide-diphossugar_trans"/>
</dbReference>
<feature type="transmembrane region" description="Helical" evidence="9">
    <location>
        <begin position="433"/>
        <end position="451"/>
    </location>
</feature>
<comment type="subcellular location">
    <subcellularLocation>
        <location evidence="1">Golgi apparatus membrane</location>
        <topology evidence="1">Multi-pass membrane protein</topology>
    </subcellularLocation>
</comment>
<reference evidence="10 11" key="1">
    <citation type="journal article" date="2016" name="Nat. Commun.">
        <title>Thousands of microbial genomes shed light on interconnected biogeochemical processes in an aquifer system.</title>
        <authorList>
            <person name="Anantharaman K."/>
            <person name="Brown C.T."/>
            <person name="Hug L.A."/>
            <person name="Sharon I."/>
            <person name="Castelle C.J."/>
            <person name="Probst A.J."/>
            <person name="Thomas B.C."/>
            <person name="Singh A."/>
            <person name="Wilkins M.J."/>
            <person name="Karaoz U."/>
            <person name="Brodie E.L."/>
            <person name="Williams K.H."/>
            <person name="Hubbard S.S."/>
            <person name="Banfield J.F."/>
        </authorList>
    </citation>
    <scope>NUCLEOTIDE SEQUENCE [LARGE SCALE GENOMIC DNA]</scope>
    <source>
        <strain evidence="11">RIFCSPLOWO2_12_FULL_64_10</strain>
    </source>
</reference>
<keyword evidence="6" id="KW-0333">Golgi apparatus</keyword>
<evidence type="ECO:0000256" key="9">
    <source>
        <dbReference type="SAM" id="Phobius"/>
    </source>
</evidence>
<dbReference type="EMBL" id="MFKF01000095">
    <property type="protein sequence ID" value="OGG54800.1"/>
    <property type="molecule type" value="Genomic_DNA"/>
</dbReference>
<dbReference type="PANTHER" id="PTHR32044">
    <property type="entry name" value="GLUCOMANNAN 4-BETA-MANNOSYLTRANSFERASE 9"/>
    <property type="match status" value="1"/>
</dbReference>
<evidence type="ECO:0000256" key="6">
    <source>
        <dbReference type="ARBA" id="ARBA00023034"/>
    </source>
</evidence>
<keyword evidence="5 9" id="KW-1133">Transmembrane helix</keyword>
<feature type="transmembrane region" description="Helical" evidence="9">
    <location>
        <begin position="337"/>
        <end position="362"/>
    </location>
</feature>
<feature type="transmembrane region" description="Helical" evidence="9">
    <location>
        <begin position="457"/>
        <end position="475"/>
    </location>
</feature>
<keyword evidence="4 9" id="KW-0812">Transmembrane</keyword>
<feature type="transmembrane region" description="Helical" evidence="9">
    <location>
        <begin position="6"/>
        <end position="29"/>
    </location>
</feature>
<feature type="transmembrane region" description="Helical" evidence="9">
    <location>
        <begin position="307"/>
        <end position="331"/>
    </location>
</feature>